<feature type="compositionally biased region" description="Acidic residues" evidence="1">
    <location>
        <begin position="9"/>
        <end position="21"/>
    </location>
</feature>
<dbReference type="EMBL" id="BK016095">
    <property type="protein sequence ID" value="DAF94675.1"/>
    <property type="molecule type" value="Genomic_DNA"/>
</dbReference>
<feature type="region of interest" description="Disordered" evidence="1">
    <location>
        <begin position="1"/>
        <end position="33"/>
    </location>
</feature>
<sequence length="180" mass="19719">MQDATSAEPQDEQDPSLEDTTPDISQTPSQDAALQHEMTLEEALAALEKTRQERDAVQAAADKWKQHEDSKKTELQLMQEKLAAAEQQLAQERTTNTLLEVAAAHGIKAEDLPLLGTGTKEEIAERAKRLQVLYGDPTEGTPPPSQRPRQGLQSGQGTPSQVDDVAYPESWIPAALRAEK</sequence>
<name>A0A8S5UJP8_9CAUD</name>
<accession>A0A8S5UJP8</accession>
<feature type="compositionally biased region" description="Polar residues" evidence="1">
    <location>
        <begin position="22"/>
        <end position="32"/>
    </location>
</feature>
<protein>
    <recommendedName>
        <fullName evidence="3">Scaffolding protein</fullName>
    </recommendedName>
</protein>
<feature type="region of interest" description="Disordered" evidence="1">
    <location>
        <begin position="131"/>
        <end position="168"/>
    </location>
</feature>
<feature type="compositionally biased region" description="Polar residues" evidence="1">
    <location>
        <begin position="147"/>
        <end position="161"/>
    </location>
</feature>
<organism evidence="2">
    <name type="scientific">Siphoviridae sp. ctvph17</name>
    <dbReference type="NCBI Taxonomy" id="2825724"/>
    <lineage>
        <taxon>Viruses</taxon>
        <taxon>Duplodnaviria</taxon>
        <taxon>Heunggongvirae</taxon>
        <taxon>Uroviricota</taxon>
        <taxon>Caudoviricetes</taxon>
    </lineage>
</organism>
<evidence type="ECO:0000313" key="2">
    <source>
        <dbReference type="EMBL" id="DAF94675.1"/>
    </source>
</evidence>
<proteinExistence type="predicted"/>
<evidence type="ECO:0000256" key="1">
    <source>
        <dbReference type="SAM" id="MobiDB-lite"/>
    </source>
</evidence>
<reference evidence="2" key="1">
    <citation type="journal article" date="2021" name="Proc. Natl. Acad. Sci. U.S.A.">
        <title>A Catalog of Tens of Thousands of Viruses from Human Metagenomes Reveals Hidden Associations with Chronic Diseases.</title>
        <authorList>
            <person name="Tisza M.J."/>
            <person name="Buck C.B."/>
        </authorList>
    </citation>
    <scope>NUCLEOTIDE SEQUENCE</scope>
    <source>
        <strain evidence="2">Ctvph17</strain>
    </source>
</reference>
<evidence type="ECO:0008006" key="3">
    <source>
        <dbReference type="Google" id="ProtNLM"/>
    </source>
</evidence>
<feature type="region of interest" description="Disordered" evidence="1">
    <location>
        <begin position="50"/>
        <end position="72"/>
    </location>
</feature>